<dbReference type="AlphaFoldDB" id="A0A9P5B1L9"/>
<protein>
    <submittedName>
        <fullName evidence="1">Uncharacterized protein</fullName>
    </submittedName>
</protein>
<reference evidence="1" key="1">
    <citation type="submission" date="2020-01" db="EMBL/GenBank/DDBJ databases">
        <title>Identification and distribution of gene clusters putatively required for synthesis of sphingolipid metabolism inhibitors in phylogenetically diverse species of the filamentous fungus Fusarium.</title>
        <authorList>
            <person name="Kim H.-S."/>
            <person name="Busman M."/>
            <person name="Brown D.W."/>
            <person name="Divon H."/>
            <person name="Uhlig S."/>
            <person name="Proctor R.H."/>
        </authorList>
    </citation>
    <scope>NUCLEOTIDE SEQUENCE</scope>
    <source>
        <strain evidence="1">NRRL 31653</strain>
    </source>
</reference>
<proteinExistence type="predicted"/>
<evidence type="ECO:0000313" key="1">
    <source>
        <dbReference type="EMBL" id="KAF4494037.1"/>
    </source>
</evidence>
<dbReference type="EMBL" id="LUFC02000818">
    <property type="protein sequence ID" value="KAF4494037.1"/>
    <property type="molecule type" value="Genomic_DNA"/>
</dbReference>
<evidence type="ECO:0000313" key="2">
    <source>
        <dbReference type="Proteomes" id="UP000737391"/>
    </source>
</evidence>
<dbReference type="Proteomes" id="UP000737391">
    <property type="component" value="Unassembled WGS sequence"/>
</dbReference>
<sequence length="456" mass="52583">MDDDFFSSKLDRILRLNYRLTRLINNLAQKTGDITQTLKNLLAQLYDGFSRLSKVLSSNFNDGELQLTDEEIFDAWRSFFKHIQALRQLPSCGEFVTGRLLLFTGWTFTRDPGLSLKYKEETLVEETKPLHEFIADLDNALLEPLRKMWELSQSRERFDWVFTDFNITDYDEMSEALALSPQELEDLGGIRGMKYYYRDTSESRRYTLYTGPIPRWDCGEQDWDDFEWKEKGSGGPISDWLEYNYRDDDAPDVNFANNFHIFHRSHQFCLDARQKSEAHIGRQQHQTFDEVARHLGIPPDIRNRILSYVEYRDPFPYLEKLDLAEAYIPFPKVGEHCTRCDSIDGESTAQRTSANNGLFAPDTTAPDTARECALFGGSGIYGESSDDARMIGGLGGLKDAMIHGRTLIAAWEGDDGDSIFYDGAKAWEPFWQYGRNLYDEKVANVVIKRLHSDSDL</sequence>
<comment type="caution">
    <text evidence="1">The sequence shown here is derived from an EMBL/GenBank/DDBJ whole genome shotgun (WGS) entry which is preliminary data.</text>
</comment>
<keyword evidence="2" id="KW-1185">Reference proteome</keyword>
<gene>
    <name evidence="1" type="ORF">FAGAP_9842</name>
</gene>
<accession>A0A9P5B1L9</accession>
<dbReference type="OrthoDB" id="5216135at2759"/>
<name>A0A9P5B1L9_9HYPO</name>
<organism evidence="1 2">
    <name type="scientific">Fusarium agapanthi</name>
    <dbReference type="NCBI Taxonomy" id="1803897"/>
    <lineage>
        <taxon>Eukaryota</taxon>
        <taxon>Fungi</taxon>
        <taxon>Dikarya</taxon>
        <taxon>Ascomycota</taxon>
        <taxon>Pezizomycotina</taxon>
        <taxon>Sordariomycetes</taxon>
        <taxon>Hypocreomycetidae</taxon>
        <taxon>Hypocreales</taxon>
        <taxon>Nectriaceae</taxon>
        <taxon>Fusarium</taxon>
        <taxon>Fusarium fujikuroi species complex</taxon>
    </lineage>
</organism>